<dbReference type="GO" id="GO:0019265">
    <property type="term" value="P:glycine biosynthetic process, by transamination of glyoxylate"/>
    <property type="evidence" value="ECO:0007669"/>
    <property type="project" value="TreeGrafter"/>
</dbReference>
<evidence type="ECO:0000256" key="12">
    <source>
        <dbReference type="ARBA" id="ARBA00023299"/>
    </source>
</evidence>
<dbReference type="SUPFAM" id="SSF53383">
    <property type="entry name" value="PLP-dependent transferases"/>
    <property type="match status" value="1"/>
</dbReference>
<reference evidence="17" key="1">
    <citation type="journal article" date="2014" name="Int. J. Syst. Evol. Microbiol.">
        <title>Complete genome sequence of Corynebacterium casei LMG S-19264T (=DSM 44701T), isolated from a smear-ripened cheese.</title>
        <authorList>
            <consortium name="US DOE Joint Genome Institute (JGI-PGF)"/>
            <person name="Walter F."/>
            <person name="Albersmeier A."/>
            <person name="Kalinowski J."/>
            <person name="Ruckert C."/>
        </authorList>
    </citation>
    <scope>NUCLEOTIDE SEQUENCE</scope>
    <source>
        <strain evidence="17">CCM 8606</strain>
    </source>
</reference>
<comment type="catalytic activity">
    <reaction evidence="14">
        <text>4-(phosphooxy)-L-threonine + 2-oxoglutarate = (R)-3-hydroxy-2-oxo-4-phosphooxybutanoate + L-glutamate</text>
        <dbReference type="Rhea" id="RHEA:16573"/>
        <dbReference type="ChEBI" id="CHEBI:16810"/>
        <dbReference type="ChEBI" id="CHEBI:29985"/>
        <dbReference type="ChEBI" id="CHEBI:58452"/>
        <dbReference type="ChEBI" id="CHEBI:58538"/>
        <dbReference type="EC" id="2.6.1.52"/>
    </reaction>
</comment>
<dbReference type="Proteomes" id="UP000619536">
    <property type="component" value="Unassembled WGS sequence"/>
</dbReference>
<evidence type="ECO:0000256" key="5">
    <source>
        <dbReference type="ARBA" id="ARBA00013030"/>
    </source>
</evidence>
<dbReference type="InterPro" id="IPR015421">
    <property type="entry name" value="PyrdxlP-dep_Trfase_major"/>
</dbReference>
<dbReference type="InterPro" id="IPR015422">
    <property type="entry name" value="PyrdxlP-dep_Trfase_small"/>
</dbReference>
<evidence type="ECO:0000256" key="8">
    <source>
        <dbReference type="ARBA" id="ARBA00022605"/>
    </source>
</evidence>
<evidence type="ECO:0000256" key="9">
    <source>
        <dbReference type="ARBA" id="ARBA00022679"/>
    </source>
</evidence>
<evidence type="ECO:0000313" key="17">
    <source>
        <dbReference type="EMBL" id="GGI14347.1"/>
    </source>
</evidence>
<dbReference type="GO" id="GO:0004760">
    <property type="term" value="F:L-serine-pyruvate transaminase activity"/>
    <property type="evidence" value="ECO:0007669"/>
    <property type="project" value="TreeGrafter"/>
</dbReference>
<evidence type="ECO:0000313" key="18">
    <source>
        <dbReference type="Proteomes" id="UP000619536"/>
    </source>
</evidence>
<evidence type="ECO:0000256" key="11">
    <source>
        <dbReference type="ARBA" id="ARBA00023096"/>
    </source>
</evidence>
<dbReference type="PIRSF" id="PIRSF000525">
    <property type="entry name" value="SerC"/>
    <property type="match status" value="1"/>
</dbReference>
<dbReference type="PANTHER" id="PTHR21152">
    <property type="entry name" value="AMINOTRANSFERASE CLASS V"/>
    <property type="match status" value="1"/>
</dbReference>
<dbReference type="NCBIfam" id="TIGR01366">
    <property type="entry name" value="serC_3"/>
    <property type="match status" value="1"/>
</dbReference>
<evidence type="ECO:0000256" key="4">
    <source>
        <dbReference type="ARBA" id="ARBA00006904"/>
    </source>
</evidence>
<dbReference type="EC" id="2.6.1.52" evidence="5"/>
<dbReference type="Pfam" id="PF00266">
    <property type="entry name" value="Aminotran_5"/>
    <property type="match status" value="1"/>
</dbReference>
<reference evidence="17" key="2">
    <citation type="submission" date="2020-09" db="EMBL/GenBank/DDBJ databases">
        <authorList>
            <person name="Sun Q."/>
            <person name="Sedlacek I."/>
        </authorList>
    </citation>
    <scope>NUCLEOTIDE SEQUENCE</scope>
    <source>
        <strain evidence="17">CCM 8606</strain>
    </source>
</reference>
<keyword evidence="7 17" id="KW-0032">Aminotransferase</keyword>
<organism evidence="17 18">
    <name type="scientific">Galliscardovia ingluviei</name>
    <dbReference type="NCBI Taxonomy" id="1769422"/>
    <lineage>
        <taxon>Bacteria</taxon>
        <taxon>Bacillati</taxon>
        <taxon>Actinomycetota</taxon>
        <taxon>Actinomycetes</taxon>
        <taxon>Bifidobacteriales</taxon>
        <taxon>Bifidobacteriaceae</taxon>
        <taxon>Galliscardovia</taxon>
    </lineage>
</organism>
<comment type="cofactor">
    <cofactor evidence="1">
        <name>pyridoxal 5'-phosphate</name>
        <dbReference type="ChEBI" id="CHEBI:597326"/>
    </cofactor>
</comment>
<accession>A0A8J3EYL0</accession>
<evidence type="ECO:0000256" key="14">
    <source>
        <dbReference type="ARBA" id="ARBA00047630"/>
    </source>
</evidence>
<dbReference type="UniPathway" id="UPA00135">
    <property type="reaction ID" value="UER00197"/>
</dbReference>
<evidence type="ECO:0000256" key="15">
    <source>
        <dbReference type="ARBA" id="ARBA00049007"/>
    </source>
</evidence>
<keyword evidence="8" id="KW-0028">Amino-acid biosynthesis</keyword>
<dbReference type="PANTHER" id="PTHR21152:SF40">
    <property type="entry name" value="ALANINE--GLYOXYLATE AMINOTRANSFERASE"/>
    <property type="match status" value="1"/>
</dbReference>
<dbReference type="GO" id="GO:0008615">
    <property type="term" value="P:pyridoxine biosynthetic process"/>
    <property type="evidence" value="ECO:0007669"/>
    <property type="project" value="UniProtKB-KW"/>
</dbReference>
<dbReference type="InterPro" id="IPR006272">
    <property type="entry name" value="Pser_aminoTfrase_mycobac"/>
</dbReference>
<evidence type="ECO:0000256" key="13">
    <source>
        <dbReference type="ARBA" id="ARBA00031421"/>
    </source>
</evidence>
<dbReference type="GO" id="GO:0008453">
    <property type="term" value="F:alanine-glyoxylate transaminase activity"/>
    <property type="evidence" value="ECO:0007669"/>
    <property type="project" value="TreeGrafter"/>
</dbReference>
<proteinExistence type="inferred from homology"/>
<dbReference type="InterPro" id="IPR022278">
    <property type="entry name" value="Pser_aminoTfrase"/>
</dbReference>
<dbReference type="Gene3D" id="3.40.640.10">
    <property type="entry name" value="Type I PLP-dependent aspartate aminotransferase-like (Major domain)"/>
    <property type="match status" value="1"/>
</dbReference>
<dbReference type="InterPro" id="IPR000192">
    <property type="entry name" value="Aminotrans_V_dom"/>
</dbReference>
<comment type="catalytic activity">
    <reaction evidence="15">
        <text>O-phospho-L-serine + 2-oxoglutarate = 3-phosphooxypyruvate + L-glutamate</text>
        <dbReference type="Rhea" id="RHEA:14329"/>
        <dbReference type="ChEBI" id="CHEBI:16810"/>
        <dbReference type="ChEBI" id="CHEBI:18110"/>
        <dbReference type="ChEBI" id="CHEBI:29985"/>
        <dbReference type="ChEBI" id="CHEBI:57524"/>
        <dbReference type="EC" id="2.6.1.52"/>
    </reaction>
</comment>
<keyword evidence="10" id="KW-0663">Pyridoxal phosphate</keyword>
<evidence type="ECO:0000256" key="3">
    <source>
        <dbReference type="ARBA" id="ARBA00005099"/>
    </source>
</evidence>
<comment type="caution">
    <text evidence="17">The sequence shown here is derived from an EMBL/GenBank/DDBJ whole genome shotgun (WGS) entry which is preliminary data.</text>
</comment>
<gene>
    <name evidence="17" type="primary">serC</name>
    <name evidence="17" type="ORF">GCM10007377_10480</name>
</gene>
<keyword evidence="9" id="KW-0808">Transferase</keyword>
<dbReference type="EMBL" id="BMDH01000002">
    <property type="protein sequence ID" value="GGI14347.1"/>
    <property type="molecule type" value="Genomic_DNA"/>
</dbReference>
<evidence type="ECO:0000256" key="1">
    <source>
        <dbReference type="ARBA" id="ARBA00001933"/>
    </source>
</evidence>
<comment type="pathway">
    <text evidence="3">Amino-acid biosynthesis; L-serine biosynthesis; L-serine from 3-phospho-D-glycerate: step 2/3.</text>
</comment>
<dbReference type="InterPro" id="IPR015424">
    <property type="entry name" value="PyrdxlP-dep_Trfase"/>
</dbReference>
<sequence length="395" mass="42967">MNELQIPQELLPSDGRFGSGPSKIRTAQIDALASAGTTLLGTSHRQKPVRDLVASIQSGIRELFNLPEDYEVVLGNGGASAFWDIICASLIIQRAAVGSYGSFSGKLAASIAAAPFLDNPVVYEAPYGSMALPQSTPGADVYAWAHNETSTGVMAPVVRAQVQADHIAQAPNPQDQHIYNPLTIIDATSAAGGLPVDITQADVYYFSPQKAFGSEGGLWVAICSPQAIERAHYVEKLAAQPESGRWVPPFLSLTKAITNSRKNQTLNTPSISTLLLMHEQIQWILAQGGLTWATERCAHNAQLLYTWAEQHQYLTPFVEHNAWRSNVVVTIDVDPSLDADDIIACLRKYGIVDIAGYRALGRNQLRIAVFPSVEPEDVQRLIQCVNVVIDYLIQH</sequence>
<evidence type="ECO:0000256" key="6">
    <source>
        <dbReference type="ARBA" id="ARBA00022490"/>
    </source>
</evidence>
<dbReference type="AlphaFoldDB" id="A0A8J3EYL0"/>
<name>A0A8J3EYL0_9BIFI</name>
<protein>
    <recommendedName>
        <fullName evidence="5">phosphoserine transaminase</fullName>
        <ecNumber evidence="5">2.6.1.52</ecNumber>
    </recommendedName>
    <alternativeName>
        <fullName evidence="13">Phosphohydroxythreonine aminotransferase</fullName>
    </alternativeName>
</protein>
<feature type="domain" description="Aminotransferase class V" evidence="16">
    <location>
        <begin position="139"/>
        <end position="379"/>
    </location>
</feature>
<keyword evidence="11" id="KW-0664">Pyridoxine biosynthesis</keyword>
<comment type="similarity">
    <text evidence="4">Belongs to the class-V pyridoxal-phosphate-dependent aminotransferase family. SerC subfamily.</text>
</comment>
<dbReference type="GO" id="GO:0006564">
    <property type="term" value="P:L-serine biosynthetic process"/>
    <property type="evidence" value="ECO:0007669"/>
    <property type="project" value="UniProtKB-KW"/>
</dbReference>
<keyword evidence="12" id="KW-0718">Serine biosynthesis</keyword>
<evidence type="ECO:0000256" key="7">
    <source>
        <dbReference type="ARBA" id="ARBA00022576"/>
    </source>
</evidence>
<evidence type="ECO:0000259" key="16">
    <source>
        <dbReference type="Pfam" id="PF00266"/>
    </source>
</evidence>
<evidence type="ECO:0000256" key="2">
    <source>
        <dbReference type="ARBA" id="ARBA00003483"/>
    </source>
</evidence>
<keyword evidence="6" id="KW-0963">Cytoplasm</keyword>
<keyword evidence="18" id="KW-1185">Reference proteome</keyword>
<dbReference type="Gene3D" id="3.90.1150.10">
    <property type="entry name" value="Aspartate Aminotransferase, domain 1"/>
    <property type="match status" value="1"/>
</dbReference>
<evidence type="ECO:0000256" key="10">
    <source>
        <dbReference type="ARBA" id="ARBA00022898"/>
    </source>
</evidence>
<dbReference type="GO" id="GO:0004648">
    <property type="term" value="F:O-phospho-L-serine:2-oxoglutarate aminotransferase activity"/>
    <property type="evidence" value="ECO:0007669"/>
    <property type="project" value="UniProtKB-EC"/>
</dbReference>
<dbReference type="RefSeq" id="WP_188355204.1">
    <property type="nucleotide sequence ID" value="NZ_BMDH01000002.1"/>
</dbReference>
<comment type="function">
    <text evidence="2">Catalyzes the reversible conversion of 3-phosphohydroxypyruvate to phosphoserine and of 3-hydroxy-2-oxo-4-phosphonooxybutanoate to phosphohydroxythreonine.</text>
</comment>